<dbReference type="Proteomes" id="UP001189429">
    <property type="component" value="Unassembled WGS sequence"/>
</dbReference>
<proteinExistence type="predicted"/>
<sequence length="110" mass="11966">MLEPDMTCYSTAIRACEAQEAMGVPGQAKLEPTIISHSSVNSMCEMWEVKAEPNRISYSAAIRTSAKGKAKLEPVIPITGHSTGTSACERWKAKEEPDTISYSAEIRACE</sequence>
<comment type="caution">
    <text evidence="1">The sequence shown here is derived from an EMBL/GenBank/DDBJ whole genome shotgun (WGS) entry which is preliminary data.</text>
</comment>
<organism evidence="1 2">
    <name type="scientific">Prorocentrum cordatum</name>
    <dbReference type="NCBI Taxonomy" id="2364126"/>
    <lineage>
        <taxon>Eukaryota</taxon>
        <taxon>Sar</taxon>
        <taxon>Alveolata</taxon>
        <taxon>Dinophyceae</taxon>
        <taxon>Prorocentrales</taxon>
        <taxon>Prorocentraceae</taxon>
        <taxon>Prorocentrum</taxon>
    </lineage>
</organism>
<keyword evidence="2" id="KW-1185">Reference proteome</keyword>
<accession>A0ABN9V8V7</accession>
<name>A0ABN9V8V7_9DINO</name>
<reference evidence="1" key="1">
    <citation type="submission" date="2023-10" db="EMBL/GenBank/DDBJ databases">
        <authorList>
            <person name="Chen Y."/>
            <person name="Shah S."/>
            <person name="Dougan E. K."/>
            <person name="Thang M."/>
            <person name="Chan C."/>
        </authorList>
    </citation>
    <scope>NUCLEOTIDE SEQUENCE [LARGE SCALE GENOMIC DNA]</scope>
</reference>
<protein>
    <submittedName>
        <fullName evidence="1">Uncharacterized protein</fullName>
    </submittedName>
</protein>
<evidence type="ECO:0000313" key="1">
    <source>
        <dbReference type="EMBL" id="CAK0868569.1"/>
    </source>
</evidence>
<evidence type="ECO:0000313" key="2">
    <source>
        <dbReference type="Proteomes" id="UP001189429"/>
    </source>
</evidence>
<dbReference type="EMBL" id="CAUYUJ010016760">
    <property type="protein sequence ID" value="CAK0868569.1"/>
    <property type="molecule type" value="Genomic_DNA"/>
</dbReference>
<gene>
    <name evidence="1" type="ORF">PCOR1329_LOCUS55191</name>
</gene>